<feature type="domain" description="Sulfatase N-terminal" evidence="6">
    <location>
        <begin position="25"/>
        <end position="408"/>
    </location>
</feature>
<feature type="signal peptide" evidence="5">
    <location>
        <begin position="1"/>
        <end position="20"/>
    </location>
</feature>
<organism evidence="7 8">
    <name type="scientific">Rhinopithecimicrobium faecis</name>
    <dbReference type="NCBI Taxonomy" id="2820698"/>
    <lineage>
        <taxon>Bacteria</taxon>
        <taxon>Pseudomonadati</taxon>
        <taxon>Bacteroidota</taxon>
        <taxon>Sphingobacteriia</taxon>
        <taxon>Sphingobacteriales</taxon>
        <taxon>Sphingobacteriaceae</taxon>
        <taxon>Rhinopithecimicrobium</taxon>
    </lineage>
</organism>
<dbReference type="GO" id="GO:0004065">
    <property type="term" value="F:arylsulfatase activity"/>
    <property type="evidence" value="ECO:0007669"/>
    <property type="project" value="TreeGrafter"/>
</dbReference>
<keyword evidence="4" id="KW-0106">Calcium</keyword>
<protein>
    <submittedName>
        <fullName evidence="7">Arylsulfatase</fullName>
    </submittedName>
</protein>
<dbReference type="GO" id="GO:0046872">
    <property type="term" value="F:metal ion binding"/>
    <property type="evidence" value="ECO:0007669"/>
    <property type="project" value="UniProtKB-KW"/>
</dbReference>
<accession>A0A8T4H6J9</accession>
<comment type="caution">
    <text evidence="7">The sequence shown here is derived from an EMBL/GenBank/DDBJ whole genome shotgun (WGS) entry which is preliminary data.</text>
</comment>
<comment type="similarity">
    <text evidence="1">Belongs to the sulfatase family.</text>
</comment>
<dbReference type="InterPro" id="IPR024607">
    <property type="entry name" value="Sulfatase_CS"/>
</dbReference>
<dbReference type="InterPro" id="IPR000917">
    <property type="entry name" value="Sulfatase_N"/>
</dbReference>
<name>A0A8T4H6J9_9SPHI</name>
<dbReference type="PROSITE" id="PS00523">
    <property type="entry name" value="SULFATASE_1"/>
    <property type="match status" value="1"/>
</dbReference>
<keyword evidence="8" id="KW-1185">Reference proteome</keyword>
<keyword evidence="2" id="KW-0479">Metal-binding</keyword>
<dbReference type="Gene3D" id="3.40.720.10">
    <property type="entry name" value="Alkaline Phosphatase, subunit A"/>
    <property type="match status" value="1"/>
</dbReference>
<dbReference type="SUPFAM" id="SSF53649">
    <property type="entry name" value="Alkaline phosphatase-like"/>
    <property type="match status" value="1"/>
</dbReference>
<evidence type="ECO:0000256" key="4">
    <source>
        <dbReference type="ARBA" id="ARBA00022837"/>
    </source>
</evidence>
<evidence type="ECO:0000256" key="1">
    <source>
        <dbReference type="ARBA" id="ARBA00008779"/>
    </source>
</evidence>
<proteinExistence type="inferred from homology"/>
<dbReference type="Pfam" id="PF00884">
    <property type="entry name" value="Sulfatase"/>
    <property type="match status" value="1"/>
</dbReference>
<gene>
    <name evidence="7" type="ORF">J5U18_02630</name>
</gene>
<evidence type="ECO:0000259" key="6">
    <source>
        <dbReference type="Pfam" id="PF00884"/>
    </source>
</evidence>
<dbReference type="AlphaFoldDB" id="A0A8T4H6J9"/>
<dbReference type="PANTHER" id="PTHR42693:SF53">
    <property type="entry name" value="ENDO-4-O-SULFATASE"/>
    <property type="match status" value="1"/>
</dbReference>
<evidence type="ECO:0000256" key="3">
    <source>
        <dbReference type="ARBA" id="ARBA00022801"/>
    </source>
</evidence>
<dbReference type="RefSeq" id="WP_353545951.1">
    <property type="nucleotide sequence ID" value="NZ_JAGKSB010000002.1"/>
</dbReference>
<evidence type="ECO:0000256" key="5">
    <source>
        <dbReference type="SAM" id="SignalP"/>
    </source>
</evidence>
<evidence type="ECO:0000256" key="2">
    <source>
        <dbReference type="ARBA" id="ARBA00022723"/>
    </source>
</evidence>
<dbReference type="Proteomes" id="UP000679691">
    <property type="component" value="Unassembled WGS sequence"/>
</dbReference>
<dbReference type="EMBL" id="JAGKSB010000002">
    <property type="protein sequence ID" value="MBP3942469.1"/>
    <property type="molecule type" value="Genomic_DNA"/>
</dbReference>
<dbReference type="CDD" id="cd16025">
    <property type="entry name" value="PAS_like"/>
    <property type="match status" value="1"/>
</dbReference>
<evidence type="ECO:0000313" key="8">
    <source>
        <dbReference type="Proteomes" id="UP000679691"/>
    </source>
</evidence>
<reference evidence="7" key="1">
    <citation type="submission" date="2021-03" db="EMBL/GenBank/DDBJ databases">
        <authorList>
            <person name="Lu T."/>
            <person name="Wang Q."/>
            <person name="Han X."/>
        </authorList>
    </citation>
    <scope>NUCLEOTIDE SEQUENCE</scope>
    <source>
        <strain evidence="7">WQ 2009</strain>
    </source>
</reference>
<dbReference type="Gene3D" id="3.30.1120.10">
    <property type="match status" value="1"/>
</dbReference>
<dbReference type="PROSITE" id="PS00149">
    <property type="entry name" value="SULFATASE_2"/>
    <property type="match status" value="1"/>
</dbReference>
<evidence type="ECO:0000313" key="7">
    <source>
        <dbReference type="EMBL" id="MBP3942469.1"/>
    </source>
</evidence>
<keyword evidence="3" id="KW-0378">Hydrolase</keyword>
<dbReference type="InterPro" id="IPR050738">
    <property type="entry name" value="Sulfatase"/>
</dbReference>
<feature type="chain" id="PRO_5035864808" evidence="5">
    <location>
        <begin position="21"/>
        <end position="541"/>
    </location>
</feature>
<dbReference type="InterPro" id="IPR017850">
    <property type="entry name" value="Alkaline_phosphatase_core_sf"/>
</dbReference>
<sequence>MRNSLLFLTLLALPLGSLMAQDKRPNIVLILADDLGYSDLGSYGSEIPTPNLDRLAQEGIRFREFYNNSICAPTRASLLTGQYQHRAGVGYFSFDLGLPAYQGFINQESLTLAEVLKESGYRTLTAGKWHVSKTGTSTPEQRGFEYVWPTSNRDANSGAPTFGTPRTDAAGYPVPADLQTNQITNNALTFIEETAGKGKPFFLYLAHTAPHWPLVALPQDIERFKGAYSQGWEVLRQERLKRQLLLGIRSEQQTIAPAAADIYEWDRLSFDEQQAWSRKMEVYAAMVYRLDQGVGELYQKLAEKGELENTVIFFLSDNGAPAEDLQNWHRGASKNSHTVGTTGSYESQSKNWSYLSNTPFRAFKDDMYEGGINTPFIAWYPKSIPSNRIKQGTGHIIDLAPTIYELAKAPYPTSFAGVQPHALPGKSLLPVLFSNTEQVARSEPLFWERAGNRAVRQGSWKLVSTWPSRDWELYNLSLDPGETDNIAKEQPAVVTQLTAAYYQWAEKNGVVDFALLEQVEPKSMQEFRRSKTQDVSNRKKL</sequence>
<keyword evidence="5" id="KW-0732">Signal</keyword>
<dbReference type="PANTHER" id="PTHR42693">
    <property type="entry name" value="ARYLSULFATASE FAMILY MEMBER"/>
    <property type="match status" value="1"/>
</dbReference>